<dbReference type="RefSeq" id="WP_273700032.1">
    <property type="nucleotide sequence ID" value="NZ_CP059572.1"/>
</dbReference>
<accession>A0ABX8QRW3</accession>
<name>A0ABX8QRW3_9ACTN</name>
<keyword evidence="2" id="KW-1185">Reference proteome</keyword>
<protein>
    <submittedName>
        <fullName evidence="1">Glycosyltransferase</fullName>
    </submittedName>
</protein>
<dbReference type="Proteomes" id="UP001049518">
    <property type="component" value="Chromosome"/>
</dbReference>
<evidence type="ECO:0000313" key="2">
    <source>
        <dbReference type="Proteomes" id="UP001049518"/>
    </source>
</evidence>
<gene>
    <name evidence="1" type="ORF">AGRA3207_002407</name>
</gene>
<sequence>MIVYFAGTPYDGVAGTDRQLADRLNALHPVLYVDPPVSLLTPLLRPHLAGAFRPGMRLRQEPSGVWRIRPRVLPGMYRPGMHHVTAALVRRAARRTGRRVARGAGDRVAAVVVATHTDLLDAVPGARRLLYVTDDLVAGAELIGLPRRRLAAARDRMAARADTVAVVSPLLRDQFEARGIDAELLPNGCAPEAYEGIGAAPWPDDVPRFDRPAAGFAGHINARIDLGLLEAVAGEGHPLVLIGPHDPGHHPARFRALVRRPNVCWTGRKSFAELPSYLGTIRVGLTPYLLDDFNRASFPIKTLDYLAAGRGVVSTDLPATRWLRAFPGGRELIRSESTPRGFLRAVGEELAAGPAPDLVARRREFAAGHDWSRRARSLAGLVDRDPLSCAQEEPAP</sequence>
<dbReference type="Gene3D" id="3.40.50.2000">
    <property type="entry name" value="Glycogen Phosphorylase B"/>
    <property type="match status" value="1"/>
</dbReference>
<reference evidence="1" key="1">
    <citation type="submission" date="2020-07" db="EMBL/GenBank/DDBJ databases">
        <authorList>
            <person name="Tarantini F.S."/>
            <person name="Hong K.W."/>
            <person name="Chan K.G."/>
        </authorList>
    </citation>
    <scope>NUCLEOTIDE SEQUENCE</scope>
    <source>
        <strain evidence="1">32-07</strain>
    </source>
</reference>
<dbReference type="SUPFAM" id="SSF53756">
    <property type="entry name" value="UDP-Glycosyltransferase/glycogen phosphorylase"/>
    <property type="match status" value="1"/>
</dbReference>
<organism evidence="1 2">
    <name type="scientific">Actinomadura graeca</name>
    <dbReference type="NCBI Taxonomy" id="2750812"/>
    <lineage>
        <taxon>Bacteria</taxon>
        <taxon>Bacillati</taxon>
        <taxon>Actinomycetota</taxon>
        <taxon>Actinomycetes</taxon>
        <taxon>Streptosporangiales</taxon>
        <taxon>Thermomonosporaceae</taxon>
        <taxon>Actinomadura</taxon>
    </lineage>
</organism>
<dbReference type="Pfam" id="PF13692">
    <property type="entry name" value="Glyco_trans_1_4"/>
    <property type="match status" value="1"/>
</dbReference>
<evidence type="ECO:0000313" key="1">
    <source>
        <dbReference type="EMBL" id="QXJ21546.1"/>
    </source>
</evidence>
<dbReference type="EMBL" id="CP059572">
    <property type="protein sequence ID" value="QXJ21546.1"/>
    <property type="molecule type" value="Genomic_DNA"/>
</dbReference>
<proteinExistence type="predicted"/>